<protein>
    <submittedName>
        <fullName evidence="2">DUF3574 domain-containing protein</fullName>
    </submittedName>
</protein>
<gene>
    <name evidence="2" type="ORF">GCM10009554_39660</name>
</gene>
<name>A0ABN1QN05_9ACTN</name>
<organism evidence="2 3">
    <name type="scientific">Kribbella koreensis</name>
    <dbReference type="NCBI Taxonomy" id="57909"/>
    <lineage>
        <taxon>Bacteria</taxon>
        <taxon>Bacillati</taxon>
        <taxon>Actinomycetota</taxon>
        <taxon>Actinomycetes</taxon>
        <taxon>Propionibacteriales</taxon>
        <taxon>Kribbellaceae</taxon>
        <taxon>Kribbella</taxon>
    </lineage>
</organism>
<dbReference type="Proteomes" id="UP001500542">
    <property type="component" value="Unassembled WGS sequence"/>
</dbReference>
<dbReference type="InterPro" id="IPR021957">
    <property type="entry name" value="DUF3574"/>
</dbReference>
<proteinExistence type="predicted"/>
<accession>A0ABN1QN05</accession>
<keyword evidence="3" id="KW-1185">Reference proteome</keyword>
<dbReference type="RefSeq" id="WP_343971854.1">
    <property type="nucleotide sequence ID" value="NZ_BAAAHK010000008.1"/>
</dbReference>
<sequence length="150" mass="16589">MMHIAKKTATAALVVTALATPTAVALNQAHGDDKQPATVKLVGDTWVRTELFFGTDKPGPDVTEHQFSRFVNDVVTPRFPDGLTVLAGNGQWKGEDGKIVKERSKVVVLLYPLDGQDESSKKIEEIRSKYEKQFLQESVLRTDSTEQVSF</sequence>
<feature type="chain" id="PRO_5047240082" evidence="1">
    <location>
        <begin position="26"/>
        <end position="150"/>
    </location>
</feature>
<keyword evidence="1" id="KW-0732">Signal</keyword>
<comment type="caution">
    <text evidence="2">The sequence shown here is derived from an EMBL/GenBank/DDBJ whole genome shotgun (WGS) entry which is preliminary data.</text>
</comment>
<feature type="signal peptide" evidence="1">
    <location>
        <begin position="1"/>
        <end position="25"/>
    </location>
</feature>
<reference evidence="2 3" key="1">
    <citation type="journal article" date="2019" name="Int. J. Syst. Evol. Microbiol.">
        <title>The Global Catalogue of Microorganisms (GCM) 10K type strain sequencing project: providing services to taxonomists for standard genome sequencing and annotation.</title>
        <authorList>
            <consortium name="The Broad Institute Genomics Platform"/>
            <consortium name="The Broad Institute Genome Sequencing Center for Infectious Disease"/>
            <person name="Wu L."/>
            <person name="Ma J."/>
        </authorList>
    </citation>
    <scope>NUCLEOTIDE SEQUENCE [LARGE SCALE GENOMIC DNA]</scope>
    <source>
        <strain evidence="2 3">JCM 10977</strain>
    </source>
</reference>
<evidence type="ECO:0000313" key="3">
    <source>
        <dbReference type="Proteomes" id="UP001500542"/>
    </source>
</evidence>
<evidence type="ECO:0000313" key="2">
    <source>
        <dbReference type="EMBL" id="GAA0945051.1"/>
    </source>
</evidence>
<evidence type="ECO:0000256" key="1">
    <source>
        <dbReference type="SAM" id="SignalP"/>
    </source>
</evidence>
<dbReference type="Pfam" id="PF12098">
    <property type="entry name" value="DUF3574"/>
    <property type="match status" value="1"/>
</dbReference>
<dbReference type="EMBL" id="BAAAHK010000008">
    <property type="protein sequence ID" value="GAA0945051.1"/>
    <property type="molecule type" value="Genomic_DNA"/>
</dbReference>